<dbReference type="Gramene" id="KVI01750">
    <property type="protein sequence ID" value="KVI01750"/>
    <property type="gene ID" value="Ccrd_019971"/>
</dbReference>
<feature type="non-terminal residue" evidence="3">
    <location>
        <position position="229"/>
    </location>
</feature>
<keyword evidence="4" id="KW-1185">Reference proteome</keyword>
<evidence type="ECO:0000259" key="2">
    <source>
        <dbReference type="Pfam" id="PF20425"/>
    </source>
</evidence>
<organism evidence="3 4">
    <name type="scientific">Cynara cardunculus var. scolymus</name>
    <name type="common">Globe artichoke</name>
    <name type="synonym">Cynara scolymus</name>
    <dbReference type="NCBI Taxonomy" id="59895"/>
    <lineage>
        <taxon>Eukaryota</taxon>
        <taxon>Viridiplantae</taxon>
        <taxon>Streptophyta</taxon>
        <taxon>Embryophyta</taxon>
        <taxon>Tracheophyta</taxon>
        <taxon>Spermatophyta</taxon>
        <taxon>Magnoliopsida</taxon>
        <taxon>eudicotyledons</taxon>
        <taxon>Gunneridae</taxon>
        <taxon>Pentapetalae</taxon>
        <taxon>asterids</taxon>
        <taxon>campanulids</taxon>
        <taxon>Asterales</taxon>
        <taxon>Asteraceae</taxon>
        <taxon>Carduoideae</taxon>
        <taxon>Cardueae</taxon>
        <taxon>Carduinae</taxon>
        <taxon>Cynara</taxon>
    </lineage>
</organism>
<dbReference type="STRING" id="59895.A0A103Y3C9"/>
<evidence type="ECO:0000259" key="1">
    <source>
        <dbReference type="Pfam" id="PF15787"/>
    </source>
</evidence>
<feature type="non-terminal residue" evidence="3">
    <location>
        <position position="1"/>
    </location>
</feature>
<name>A0A103Y3C9_CYNCS</name>
<dbReference type="Proteomes" id="UP000243975">
    <property type="component" value="Unassembled WGS sequence"/>
</dbReference>
<dbReference type="Pfam" id="PF20425">
    <property type="entry name" value="Neurobeachin"/>
    <property type="match status" value="1"/>
</dbReference>
<evidence type="ECO:0000313" key="3">
    <source>
        <dbReference type="EMBL" id="KVI01750.1"/>
    </source>
</evidence>
<dbReference type="InterPro" id="IPR046852">
    <property type="entry name" value="Neurobeachin_a-sol"/>
</dbReference>
<accession>A0A103Y3C9</accession>
<protein>
    <submittedName>
        <fullName evidence="3">Uncharacterized protein</fullName>
    </submittedName>
</protein>
<feature type="domain" description="Neurobeachin alpha-solenoid region" evidence="2">
    <location>
        <begin position="154"/>
        <end position="224"/>
    </location>
</feature>
<dbReference type="AlphaFoldDB" id="A0A103Y3C9"/>
<evidence type="ECO:0000313" key="4">
    <source>
        <dbReference type="Proteomes" id="UP000243975"/>
    </source>
</evidence>
<sequence length="229" mass="25143">IKGLVWSFIAGLSPDYDTSTTIFSSGNNSGKYDLSGMAVLSMGLTNGCGSLVLTGMVVTKSGSESTTWIQFAYTYNKERLTAEIIELITAILDENLPNPQQMLNLSGFSVLGFLLQSVGYQQLNMDTLSAMFLIQQFDNDPRLLESLCCFPRDNMPECSLLLDTLELFACNPEVDTGLAKCLLHSLQLAPEKTVSSYRTLDAIPRVLKVSCIQAQEFKKSNSPGTMHKK</sequence>
<dbReference type="InterPro" id="IPR031570">
    <property type="entry name" value="NBEA/BDCP_DUF4704"/>
</dbReference>
<comment type="caution">
    <text evidence="3">The sequence shown here is derived from an EMBL/GenBank/DDBJ whole genome shotgun (WGS) entry which is preliminary data.</text>
</comment>
<dbReference type="EMBL" id="LEKV01002686">
    <property type="protein sequence ID" value="KVI01750.1"/>
    <property type="molecule type" value="Genomic_DNA"/>
</dbReference>
<gene>
    <name evidence="3" type="ORF">Ccrd_019971</name>
</gene>
<feature type="domain" description="DUF4704" evidence="1">
    <location>
        <begin position="75"/>
        <end position="132"/>
    </location>
</feature>
<dbReference type="Pfam" id="PF15787">
    <property type="entry name" value="DUF4704"/>
    <property type="match status" value="1"/>
</dbReference>
<reference evidence="3 4" key="1">
    <citation type="journal article" date="2016" name="Sci. Rep.">
        <title>The genome sequence of the outbreeding globe artichoke constructed de novo incorporating a phase-aware low-pass sequencing strategy of F1 progeny.</title>
        <authorList>
            <person name="Scaglione D."/>
            <person name="Reyes-Chin-Wo S."/>
            <person name="Acquadro A."/>
            <person name="Froenicke L."/>
            <person name="Portis E."/>
            <person name="Beitel C."/>
            <person name="Tirone M."/>
            <person name="Mauro R."/>
            <person name="Lo Monaco A."/>
            <person name="Mauromicale G."/>
            <person name="Faccioli P."/>
            <person name="Cattivelli L."/>
            <person name="Rieseberg L."/>
            <person name="Michelmore R."/>
            <person name="Lanteri S."/>
        </authorList>
    </citation>
    <scope>NUCLEOTIDE SEQUENCE [LARGE SCALE GENOMIC DNA]</scope>
    <source>
        <strain evidence="3">2C</strain>
    </source>
</reference>
<proteinExistence type="predicted"/>